<dbReference type="Proteomes" id="UP001283361">
    <property type="component" value="Unassembled WGS sequence"/>
</dbReference>
<dbReference type="EMBL" id="JAWDGP010008107">
    <property type="protein sequence ID" value="KAK3690713.1"/>
    <property type="molecule type" value="Genomic_DNA"/>
</dbReference>
<proteinExistence type="predicted"/>
<keyword evidence="3" id="KW-1185">Reference proteome</keyword>
<evidence type="ECO:0000313" key="2">
    <source>
        <dbReference type="EMBL" id="KAK3690713.1"/>
    </source>
</evidence>
<accession>A0AAE0XDJ9</accession>
<sequence>MAASSASSSMGRHGIGTTFFQILVNRLVRLDLTSGHLFLNAVRSKVRVDHWWTANTLETGSSPLFLIQSNKQKRNKRTALFLPGISAVRNRGPREELEGLKVGHSGLTRPKSRDSGGVSSTDTSH</sequence>
<protein>
    <submittedName>
        <fullName evidence="2">Uncharacterized protein</fullName>
    </submittedName>
</protein>
<name>A0AAE0XDJ9_9GAST</name>
<comment type="caution">
    <text evidence="2">The sequence shown here is derived from an EMBL/GenBank/DDBJ whole genome shotgun (WGS) entry which is preliminary data.</text>
</comment>
<evidence type="ECO:0000256" key="1">
    <source>
        <dbReference type="SAM" id="MobiDB-lite"/>
    </source>
</evidence>
<feature type="region of interest" description="Disordered" evidence="1">
    <location>
        <begin position="92"/>
        <end position="125"/>
    </location>
</feature>
<feature type="compositionally biased region" description="Basic and acidic residues" evidence="1">
    <location>
        <begin position="92"/>
        <end position="101"/>
    </location>
</feature>
<organism evidence="2 3">
    <name type="scientific">Elysia crispata</name>
    <name type="common">lettuce slug</name>
    <dbReference type="NCBI Taxonomy" id="231223"/>
    <lineage>
        <taxon>Eukaryota</taxon>
        <taxon>Metazoa</taxon>
        <taxon>Spiralia</taxon>
        <taxon>Lophotrochozoa</taxon>
        <taxon>Mollusca</taxon>
        <taxon>Gastropoda</taxon>
        <taxon>Heterobranchia</taxon>
        <taxon>Euthyneura</taxon>
        <taxon>Panpulmonata</taxon>
        <taxon>Sacoglossa</taxon>
        <taxon>Placobranchoidea</taxon>
        <taxon>Plakobranchidae</taxon>
        <taxon>Elysia</taxon>
    </lineage>
</organism>
<reference evidence="2" key="1">
    <citation type="journal article" date="2023" name="G3 (Bethesda)">
        <title>A reference genome for the long-term kleptoplast-retaining sea slug Elysia crispata morphotype clarki.</title>
        <authorList>
            <person name="Eastman K.E."/>
            <person name="Pendleton A.L."/>
            <person name="Shaikh M.A."/>
            <person name="Suttiyut T."/>
            <person name="Ogas R."/>
            <person name="Tomko P."/>
            <person name="Gavelis G."/>
            <person name="Widhalm J.R."/>
            <person name="Wisecaver J.H."/>
        </authorList>
    </citation>
    <scope>NUCLEOTIDE SEQUENCE</scope>
    <source>
        <strain evidence="2">ECLA1</strain>
    </source>
</reference>
<gene>
    <name evidence="2" type="ORF">RRG08_061153</name>
</gene>
<dbReference type="AlphaFoldDB" id="A0AAE0XDJ9"/>
<evidence type="ECO:0000313" key="3">
    <source>
        <dbReference type="Proteomes" id="UP001283361"/>
    </source>
</evidence>